<evidence type="ECO:0000313" key="3">
    <source>
        <dbReference type="Proteomes" id="UP000605846"/>
    </source>
</evidence>
<keyword evidence="3" id="KW-1185">Reference proteome</keyword>
<evidence type="ECO:0000256" key="1">
    <source>
        <dbReference type="SAM" id="Phobius"/>
    </source>
</evidence>
<gene>
    <name evidence="2" type="ORF">EC973_007925</name>
</gene>
<protein>
    <submittedName>
        <fullName evidence="2">Uncharacterized protein</fullName>
    </submittedName>
</protein>
<keyword evidence="1" id="KW-0812">Transmembrane</keyword>
<name>A0A8H7BIL4_9FUNG</name>
<dbReference type="EMBL" id="JABAYA010000620">
    <property type="protein sequence ID" value="KAF7720512.1"/>
    <property type="molecule type" value="Genomic_DNA"/>
</dbReference>
<keyword evidence="1" id="KW-0472">Membrane</keyword>
<organism evidence="2 3">
    <name type="scientific">Apophysomyces ossiformis</name>
    <dbReference type="NCBI Taxonomy" id="679940"/>
    <lineage>
        <taxon>Eukaryota</taxon>
        <taxon>Fungi</taxon>
        <taxon>Fungi incertae sedis</taxon>
        <taxon>Mucoromycota</taxon>
        <taxon>Mucoromycotina</taxon>
        <taxon>Mucoromycetes</taxon>
        <taxon>Mucorales</taxon>
        <taxon>Mucorineae</taxon>
        <taxon>Mucoraceae</taxon>
        <taxon>Apophysomyces</taxon>
    </lineage>
</organism>
<sequence length="175" mass="19525">NTLKAWANQNRKLAIPVFLLSGLLVLSLLTWCFWCLMDRRRRRFAVNKDKNSRPSSIASVTKLPPTAATPDIKGVVVQPSSPLDVKTDNHLPVHSIPEEAWELRPISDPSTRTSSHRYNLSEGSFPASLHPTETLDTIVTQQGSLPGTTSQYQLQKTDQLEAMNTGTHRRVKSNV</sequence>
<comment type="caution">
    <text evidence="2">The sequence shown here is derived from an EMBL/GenBank/DDBJ whole genome shotgun (WGS) entry which is preliminary data.</text>
</comment>
<feature type="transmembrane region" description="Helical" evidence="1">
    <location>
        <begin position="13"/>
        <end position="36"/>
    </location>
</feature>
<reference evidence="2" key="1">
    <citation type="submission" date="2020-01" db="EMBL/GenBank/DDBJ databases">
        <title>Genome Sequencing of Three Apophysomyces-Like Fungal Strains Confirms a Novel Fungal Genus in the Mucoromycota with divergent Burkholderia-like Endosymbiotic Bacteria.</title>
        <authorList>
            <person name="Stajich J.E."/>
            <person name="Macias A.M."/>
            <person name="Carter-House D."/>
            <person name="Lovett B."/>
            <person name="Kasson L.R."/>
            <person name="Berry K."/>
            <person name="Grigoriev I."/>
            <person name="Chang Y."/>
            <person name="Spatafora J."/>
            <person name="Kasson M.T."/>
        </authorList>
    </citation>
    <scope>NUCLEOTIDE SEQUENCE</scope>
    <source>
        <strain evidence="2">NRRL A-21654</strain>
    </source>
</reference>
<dbReference type="AlphaFoldDB" id="A0A8H7BIL4"/>
<keyword evidence="1" id="KW-1133">Transmembrane helix</keyword>
<evidence type="ECO:0000313" key="2">
    <source>
        <dbReference type="EMBL" id="KAF7720512.1"/>
    </source>
</evidence>
<proteinExistence type="predicted"/>
<feature type="non-terminal residue" evidence="2">
    <location>
        <position position="1"/>
    </location>
</feature>
<accession>A0A8H7BIL4</accession>
<dbReference type="Proteomes" id="UP000605846">
    <property type="component" value="Unassembled WGS sequence"/>
</dbReference>